<gene>
    <name evidence="2" type="ORF">KEM10_05365</name>
</gene>
<dbReference type="EMBL" id="JAGUCO010000002">
    <property type="protein sequence ID" value="MBS2097699.1"/>
    <property type="molecule type" value="Genomic_DNA"/>
</dbReference>
<keyword evidence="1" id="KW-1133">Transmembrane helix</keyword>
<comment type="caution">
    <text evidence="2">The sequence shown here is derived from an EMBL/GenBank/DDBJ whole genome shotgun (WGS) entry which is preliminary data.</text>
</comment>
<accession>A0ABS5JS50</accession>
<evidence type="ECO:0000313" key="2">
    <source>
        <dbReference type="EMBL" id="MBS2097699.1"/>
    </source>
</evidence>
<keyword evidence="1" id="KW-0812">Transmembrane</keyword>
<evidence type="ECO:0000256" key="1">
    <source>
        <dbReference type="SAM" id="Phobius"/>
    </source>
</evidence>
<keyword evidence="1" id="KW-0472">Membrane</keyword>
<dbReference type="Proteomes" id="UP000708576">
    <property type="component" value="Unassembled WGS sequence"/>
</dbReference>
<feature type="transmembrane region" description="Helical" evidence="1">
    <location>
        <begin position="116"/>
        <end position="137"/>
    </location>
</feature>
<feature type="transmembrane region" description="Helical" evidence="1">
    <location>
        <begin position="92"/>
        <end position="110"/>
    </location>
</feature>
<name>A0ABS5JS50_9BACT</name>
<reference evidence="2 3" key="1">
    <citation type="journal article" date="2015" name="Int. J. Syst. Evol. Microbiol.">
        <title>Carboxylicivirga linearis sp. nov., isolated from a sea cucumber culture pond.</title>
        <authorList>
            <person name="Wang F.Q."/>
            <person name="Zhou Y.X."/>
            <person name="Lin X.Z."/>
            <person name="Chen G.J."/>
            <person name="Du Z.J."/>
        </authorList>
    </citation>
    <scope>NUCLEOTIDE SEQUENCE [LARGE SCALE GENOMIC DNA]</scope>
    <source>
        <strain evidence="2 3">FB218</strain>
    </source>
</reference>
<sequence>MKLIELTLREELNYDSKCGKRLRIFNSLLIEIAKKELPDSIVEQINDSIRAINTHPSVDKPLDKAIKAHQLKILKLLEKHLKIVPKNHYRNLWLAIGMAIFGIPIGVAFGTVFHQMAFLGIGLPIGLSVGMAIGAGMDKKAQEEGRQLDVELNN</sequence>
<keyword evidence="3" id="KW-1185">Reference proteome</keyword>
<protein>
    <submittedName>
        <fullName evidence="2">Uncharacterized protein</fullName>
    </submittedName>
</protein>
<evidence type="ECO:0000313" key="3">
    <source>
        <dbReference type="Proteomes" id="UP000708576"/>
    </source>
</evidence>
<organism evidence="2 3">
    <name type="scientific">Carboxylicivirga linearis</name>
    <dbReference type="NCBI Taxonomy" id="1628157"/>
    <lineage>
        <taxon>Bacteria</taxon>
        <taxon>Pseudomonadati</taxon>
        <taxon>Bacteroidota</taxon>
        <taxon>Bacteroidia</taxon>
        <taxon>Marinilabiliales</taxon>
        <taxon>Marinilabiliaceae</taxon>
        <taxon>Carboxylicivirga</taxon>
    </lineage>
</organism>
<dbReference type="RefSeq" id="WP_212214430.1">
    <property type="nucleotide sequence ID" value="NZ_JAGUCO010000002.1"/>
</dbReference>
<proteinExistence type="predicted"/>